<dbReference type="Proteomes" id="UP000242875">
    <property type="component" value="Unassembled WGS sequence"/>
</dbReference>
<proteinExistence type="predicted"/>
<dbReference type="AlphaFoldDB" id="A0A261Y1U0"/>
<sequence>MKTSLHTCLNEKIFGKPLYKARRRRQEKTNLVAMVHYTFDSPESFSDAYKDMVKQMNSGEEIEGEWADGGPHFHYELRKVRFDDCIYDIDRDMDALYNTLHGSRTVPLLVNIKTLGSPIQFHYVPDN</sequence>
<name>A0A261Y1U0_9FUNG</name>
<keyword evidence="2" id="KW-1185">Reference proteome</keyword>
<evidence type="ECO:0000313" key="2">
    <source>
        <dbReference type="Proteomes" id="UP000242875"/>
    </source>
</evidence>
<protein>
    <submittedName>
        <fullName evidence="1">Uncharacterized protein</fullName>
    </submittedName>
</protein>
<dbReference type="OrthoDB" id="2340369at2759"/>
<comment type="caution">
    <text evidence="1">The sequence shown here is derived from an EMBL/GenBank/DDBJ whole genome shotgun (WGS) entry which is preliminary data.</text>
</comment>
<evidence type="ECO:0000313" key="1">
    <source>
        <dbReference type="EMBL" id="OZJ04570.1"/>
    </source>
</evidence>
<organism evidence="1 2">
    <name type="scientific">Bifiguratus adelaidae</name>
    <dbReference type="NCBI Taxonomy" id="1938954"/>
    <lineage>
        <taxon>Eukaryota</taxon>
        <taxon>Fungi</taxon>
        <taxon>Fungi incertae sedis</taxon>
        <taxon>Mucoromycota</taxon>
        <taxon>Mucoromycotina</taxon>
        <taxon>Endogonomycetes</taxon>
        <taxon>Endogonales</taxon>
        <taxon>Endogonales incertae sedis</taxon>
        <taxon>Bifiguratus</taxon>
    </lineage>
</organism>
<gene>
    <name evidence="1" type="ORF">BZG36_02755</name>
</gene>
<accession>A0A261Y1U0</accession>
<reference evidence="1 2" key="1">
    <citation type="journal article" date="2017" name="Mycologia">
        <title>Bifiguratus adelaidae, gen. et sp. nov., a new member of Mucoromycotina in endophytic and soil-dwelling habitats.</title>
        <authorList>
            <person name="Torres-Cruz T.J."/>
            <person name="Billingsley Tobias T.L."/>
            <person name="Almatruk M."/>
            <person name="Hesse C."/>
            <person name="Kuske C.R."/>
            <person name="Desiro A."/>
            <person name="Benucci G.M."/>
            <person name="Bonito G."/>
            <person name="Stajich J.E."/>
            <person name="Dunlap C."/>
            <person name="Arnold A.E."/>
            <person name="Porras-Alfaro A."/>
        </authorList>
    </citation>
    <scope>NUCLEOTIDE SEQUENCE [LARGE SCALE GENOMIC DNA]</scope>
    <source>
        <strain evidence="1 2">AZ0501</strain>
    </source>
</reference>
<dbReference type="EMBL" id="MVBO01000035">
    <property type="protein sequence ID" value="OZJ04570.1"/>
    <property type="molecule type" value="Genomic_DNA"/>
</dbReference>